<accession>A0AAX0S898</accession>
<dbReference type="EMBL" id="NUEQ01000010">
    <property type="protein sequence ID" value="PEJ36239.1"/>
    <property type="molecule type" value="Genomic_DNA"/>
</dbReference>
<dbReference type="InterPro" id="IPR058595">
    <property type="entry name" value="Avidin-like"/>
</dbReference>
<dbReference type="Proteomes" id="UP000260457">
    <property type="component" value="Chromosome"/>
</dbReference>
<dbReference type="AlphaFoldDB" id="A0AAX0S898"/>
<dbReference type="GeneID" id="97410189"/>
<keyword evidence="4" id="KW-1185">Reference proteome</keyword>
<reference evidence="2 3" key="1">
    <citation type="submission" date="2017-09" db="EMBL/GenBank/DDBJ databases">
        <title>Large-scale bioinformatics analysis of Bacillus genomes uncovers conserved roles of natural products in bacterial physiology.</title>
        <authorList>
            <consortium name="Agbiome Team Llc"/>
            <person name="Bleich R.M."/>
            <person name="Kirk G.J."/>
            <person name="Santa Maria K.C."/>
            <person name="Allen S.E."/>
            <person name="Farag S."/>
            <person name="Shank E.A."/>
            <person name="Bowers A."/>
        </authorList>
    </citation>
    <scope>NUCLEOTIDE SEQUENCE [LARGE SCALE GENOMIC DNA]</scope>
    <source>
        <strain evidence="2 3">AFS003229</strain>
    </source>
</reference>
<dbReference type="RefSeq" id="WP_053346318.1">
    <property type="nucleotide sequence ID" value="NZ_CP030926.1"/>
</dbReference>
<evidence type="ECO:0000313" key="1">
    <source>
        <dbReference type="EMBL" id="AXN36952.1"/>
    </source>
</evidence>
<protein>
    <submittedName>
        <fullName evidence="2">N-acetylglutamate synthase</fullName>
    </submittedName>
</protein>
<evidence type="ECO:0000313" key="2">
    <source>
        <dbReference type="EMBL" id="PEJ36239.1"/>
    </source>
</evidence>
<proteinExistence type="predicted"/>
<dbReference type="Proteomes" id="UP000220106">
    <property type="component" value="Unassembled WGS sequence"/>
</dbReference>
<reference evidence="1 4" key="2">
    <citation type="submission" date="2018-07" db="EMBL/GenBank/DDBJ databases">
        <title>The molecular basis for the intramolecular migration of carboxyl group in the catabolism of para-hydroxybenzoate via gentisate.</title>
        <authorList>
            <person name="Zhao H."/>
            <person name="Xu Y."/>
            <person name="Lin S."/>
            <person name="Spain J.C."/>
            <person name="Zhou N.-Y."/>
        </authorList>
    </citation>
    <scope>NUCLEOTIDE SEQUENCE [LARGE SCALE GENOMIC DNA]</scope>
    <source>
        <strain evidence="1 4">PHB-7a</strain>
    </source>
</reference>
<dbReference type="KEGG" id="pbut:DTO10_00170"/>
<organism evidence="2 3">
    <name type="scientific">Peribacillus butanolivorans</name>
    <dbReference type="NCBI Taxonomy" id="421767"/>
    <lineage>
        <taxon>Bacteria</taxon>
        <taxon>Bacillati</taxon>
        <taxon>Bacillota</taxon>
        <taxon>Bacilli</taxon>
        <taxon>Bacillales</taxon>
        <taxon>Bacillaceae</taxon>
        <taxon>Peribacillus</taxon>
    </lineage>
</organism>
<evidence type="ECO:0000313" key="4">
    <source>
        <dbReference type="Proteomes" id="UP000260457"/>
    </source>
</evidence>
<evidence type="ECO:0000313" key="3">
    <source>
        <dbReference type="Proteomes" id="UP000220106"/>
    </source>
</evidence>
<sequence length="114" mass="12903">MLNYNGRTFIAKDNSENGEVSANTFFYYSQEGNILTASYEGGEIIKGTLIGVVNMDGSLEFRYNHINEKGEIRGGSCLSTPEMLPDGRVRLHEKWKWLDLEQSEGHSIIEEVKK</sequence>
<dbReference type="EMBL" id="CP030926">
    <property type="protein sequence ID" value="AXN36952.1"/>
    <property type="molecule type" value="Genomic_DNA"/>
</dbReference>
<dbReference type="Pfam" id="PF26421">
    <property type="entry name" value="Avidin_like"/>
    <property type="match status" value="1"/>
</dbReference>
<gene>
    <name evidence="2" type="ORF">CN689_04695</name>
    <name evidence="1" type="ORF">DTO10_00170</name>
</gene>
<name>A0AAX0S898_9BACI</name>